<organism evidence="1 2">
    <name type="scientific">Scyliorhinus torazame</name>
    <name type="common">Cloudy catshark</name>
    <name type="synonym">Catulus torazame</name>
    <dbReference type="NCBI Taxonomy" id="75743"/>
    <lineage>
        <taxon>Eukaryota</taxon>
        <taxon>Metazoa</taxon>
        <taxon>Chordata</taxon>
        <taxon>Craniata</taxon>
        <taxon>Vertebrata</taxon>
        <taxon>Chondrichthyes</taxon>
        <taxon>Elasmobranchii</taxon>
        <taxon>Galeomorphii</taxon>
        <taxon>Galeoidea</taxon>
        <taxon>Carcharhiniformes</taxon>
        <taxon>Scyliorhinidae</taxon>
        <taxon>Scyliorhinus</taxon>
    </lineage>
</organism>
<proteinExistence type="predicted"/>
<evidence type="ECO:0000313" key="2">
    <source>
        <dbReference type="Proteomes" id="UP000288216"/>
    </source>
</evidence>
<name>A0A401QC91_SCYTO</name>
<dbReference type="Proteomes" id="UP000288216">
    <property type="component" value="Unassembled WGS sequence"/>
</dbReference>
<comment type="caution">
    <text evidence="1">The sequence shown here is derived from an EMBL/GenBank/DDBJ whole genome shotgun (WGS) entry which is preliminary data.</text>
</comment>
<reference evidence="1 2" key="1">
    <citation type="journal article" date="2018" name="Nat. Ecol. Evol.">
        <title>Shark genomes provide insights into elasmobranch evolution and the origin of vertebrates.</title>
        <authorList>
            <person name="Hara Y"/>
            <person name="Yamaguchi K"/>
            <person name="Onimaru K"/>
            <person name="Kadota M"/>
            <person name="Koyanagi M"/>
            <person name="Keeley SD"/>
            <person name="Tatsumi K"/>
            <person name="Tanaka K"/>
            <person name="Motone F"/>
            <person name="Kageyama Y"/>
            <person name="Nozu R"/>
            <person name="Adachi N"/>
            <person name="Nishimura O"/>
            <person name="Nakagawa R"/>
            <person name="Tanegashima C"/>
            <person name="Kiyatake I"/>
            <person name="Matsumoto R"/>
            <person name="Murakumo K"/>
            <person name="Nishida K"/>
            <person name="Terakita A"/>
            <person name="Kuratani S"/>
            <person name="Sato K"/>
            <person name="Hyodo S Kuraku.S."/>
        </authorList>
    </citation>
    <scope>NUCLEOTIDE SEQUENCE [LARGE SCALE GENOMIC DNA]</scope>
</reference>
<keyword evidence="2" id="KW-1185">Reference proteome</keyword>
<dbReference type="EMBL" id="BFAA01035343">
    <property type="protein sequence ID" value="GCB82976.1"/>
    <property type="molecule type" value="Genomic_DNA"/>
</dbReference>
<sequence length="58" mass="6488">SKVLLGSIKRKNLAKLLAEQLSRARRLRYILEQSRQPAEAVSDQEIHPCSDIIGSDGE</sequence>
<dbReference type="AlphaFoldDB" id="A0A401QC91"/>
<feature type="non-terminal residue" evidence="1">
    <location>
        <position position="1"/>
    </location>
</feature>
<dbReference type="OrthoDB" id="4564at2759"/>
<evidence type="ECO:0000313" key="1">
    <source>
        <dbReference type="EMBL" id="GCB82976.1"/>
    </source>
</evidence>
<gene>
    <name evidence="1" type="ORF">scyTo_0023890</name>
</gene>
<accession>A0A401QC91</accession>
<protein>
    <submittedName>
        <fullName evidence="1">Uncharacterized protein</fullName>
    </submittedName>
</protein>